<protein>
    <recommendedName>
        <fullName evidence="4">DUF3784 domain-containing protein</fullName>
    </recommendedName>
</protein>
<dbReference type="Pfam" id="PF12650">
    <property type="entry name" value="DUF3784"/>
    <property type="match status" value="1"/>
</dbReference>
<organism evidence="2 3">
    <name type="scientific">Lentibacillus amyloliquefaciens</name>
    <dbReference type="NCBI Taxonomy" id="1472767"/>
    <lineage>
        <taxon>Bacteria</taxon>
        <taxon>Bacillati</taxon>
        <taxon>Bacillota</taxon>
        <taxon>Bacilli</taxon>
        <taxon>Bacillales</taxon>
        <taxon>Bacillaceae</taxon>
        <taxon>Lentibacillus</taxon>
    </lineage>
</organism>
<dbReference type="KEGG" id="lao:AOX59_14410"/>
<keyword evidence="3" id="KW-1185">Reference proteome</keyword>
<accession>A0A0U4F7S4</accession>
<dbReference type="Proteomes" id="UP000050331">
    <property type="component" value="Chromosome"/>
</dbReference>
<proteinExistence type="predicted"/>
<dbReference type="AlphaFoldDB" id="A0A0U4F7S4"/>
<evidence type="ECO:0008006" key="4">
    <source>
        <dbReference type="Google" id="ProtNLM"/>
    </source>
</evidence>
<feature type="transmembrane region" description="Helical" evidence="1">
    <location>
        <begin position="47"/>
        <end position="64"/>
    </location>
</feature>
<evidence type="ECO:0000313" key="2">
    <source>
        <dbReference type="EMBL" id="ALX49654.1"/>
    </source>
</evidence>
<evidence type="ECO:0000256" key="1">
    <source>
        <dbReference type="SAM" id="Phobius"/>
    </source>
</evidence>
<sequence length="105" mass="11972">MIGIIILLFVVLGIILSNGRGSFLIAGFNTKSKEEKEKYDTIALCKFMGKVMFALSASMVLWVISEALEITWLFTVGLVLFIAIMIFMLIYINTGNRFRKWKNRV</sequence>
<dbReference type="OrthoDB" id="2082701at2"/>
<keyword evidence="1" id="KW-1133">Transmembrane helix</keyword>
<feature type="transmembrane region" description="Helical" evidence="1">
    <location>
        <begin position="6"/>
        <end position="26"/>
    </location>
</feature>
<reference evidence="2 3" key="1">
    <citation type="submission" date="2016-01" db="EMBL/GenBank/DDBJ databases">
        <title>Complete genome sequence of strain Lentibacillus amyloliquefaciens LAM0015T isolated from saline sediment.</title>
        <authorList>
            <person name="Wang J.-L."/>
            <person name="He M.-X."/>
        </authorList>
    </citation>
    <scope>NUCLEOTIDE SEQUENCE [LARGE SCALE GENOMIC DNA]</scope>
    <source>
        <strain evidence="2 3">LAM0015</strain>
    </source>
</reference>
<feature type="transmembrane region" description="Helical" evidence="1">
    <location>
        <begin position="70"/>
        <end position="92"/>
    </location>
</feature>
<dbReference type="EMBL" id="CP013862">
    <property type="protein sequence ID" value="ALX49654.1"/>
    <property type="molecule type" value="Genomic_DNA"/>
</dbReference>
<gene>
    <name evidence="2" type="ORF">AOX59_14410</name>
</gene>
<name>A0A0U4F7S4_9BACI</name>
<keyword evidence="1" id="KW-0812">Transmembrane</keyword>
<evidence type="ECO:0000313" key="3">
    <source>
        <dbReference type="Proteomes" id="UP000050331"/>
    </source>
</evidence>
<keyword evidence="1" id="KW-0472">Membrane</keyword>
<dbReference type="InterPro" id="IPR017259">
    <property type="entry name" value="UCP037672"/>
</dbReference>
<dbReference type="STRING" id="1472767.AOX59_14410"/>